<evidence type="ECO:0000256" key="1">
    <source>
        <dbReference type="ARBA" id="ARBA00023015"/>
    </source>
</evidence>
<dbReference type="InterPro" id="IPR036390">
    <property type="entry name" value="WH_DNA-bd_sf"/>
</dbReference>
<dbReference type="SUPFAM" id="SSF54909">
    <property type="entry name" value="Dimeric alpha+beta barrel"/>
    <property type="match status" value="1"/>
</dbReference>
<dbReference type="InterPro" id="IPR019887">
    <property type="entry name" value="Tscrpt_reg_AsnC/Lrp_C"/>
</dbReference>
<comment type="caution">
    <text evidence="7">The sequence shown here is derived from an EMBL/GenBank/DDBJ whole genome shotgun (WGS) entry which is preliminary data.</text>
</comment>
<dbReference type="OrthoDB" id="8590699at2"/>
<sequence>MKVKAGSVAAIDRTDTRIMALLQAEGRISNVELARRVNLSPSPCLERVRRLEAAGLIRSYGAKLDAAALGYGTSAFIQVTLDRTTADVFDRFRDAVVLIDAVAECHMVAGGFDYLLKLRLKDMEAYREVLATIVDLPGVAQTHTYVVIEAIKQDSGLPLKA</sequence>
<protein>
    <recommendedName>
        <fullName evidence="5">Leucine-responsive regulatory protein</fullName>
    </recommendedName>
</protein>
<keyword evidence="4" id="KW-0804">Transcription</keyword>
<dbReference type="GO" id="GO:0043565">
    <property type="term" value="F:sequence-specific DNA binding"/>
    <property type="evidence" value="ECO:0007669"/>
    <property type="project" value="InterPro"/>
</dbReference>
<dbReference type="InterPro" id="IPR019885">
    <property type="entry name" value="Tscrpt_reg_HTH_AsnC-type_CS"/>
</dbReference>
<dbReference type="Pfam" id="PF01037">
    <property type="entry name" value="AsnC_trans_reg"/>
    <property type="match status" value="1"/>
</dbReference>
<accession>A0A5C8ZR87</accession>
<keyword evidence="8" id="KW-1185">Reference proteome</keyword>
<name>A0A5C8ZR87_9GAMM</name>
<evidence type="ECO:0000256" key="4">
    <source>
        <dbReference type="ARBA" id="ARBA00023163"/>
    </source>
</evidence>
<evidence type="ECO:0000259" key="6">
    <source>
        <dbReference type="PROSITE" id="PS50956"/>
    </source>
</evidence>
<evidence type="ECO:0000256" key="5">
    <source>
        <dbReference type="ARBA" id="ARBA00039227"/>
    </source>
</evidence>
<dbReference type="SMART" id="SM00344">
    <property type="entry name" value="HTH_ASNC"/>
    <property type="match status" value="1"/>
</dbReference>
<proteinExistence type="predicted"/>
<dbReference type="PROSITE" id="PS00519">
    <property type="entry name" value="HTH_ASNC_1"/>
    <property type="match status" value="1"/>
</dbReference>
<dbReference type="GO" id="GO:0005829">
    <property type="term" value="C:cytosol"/>
    <property type="evidence" value="ECO:0007669"/>
    <property type="project" value="TreeGrafter"/>
</dbReference>
<dbReference type="EMBL" id="VRYZ01000005">
    <property type="protein sequence ID" value="TXS91013.1"/>
    <property type="molecule type" value="Genomic_DNA"/>
</dbReference>
<dbReference type="InterPro" id="IPR011008">
    <property type="entry name" value="Dimeric_a/b-barrel"/>
</dbReference>
<dbReference type="PROSITE" id="PS50956">
    <property type="entry name" value="HTH_ASNC_2"/>
    <property type="match status" value="1"/>
</dbReference>
<dbReference type="Gene3D" id="3.30.70.920">
    <property type="match status" value="1"/>
</dbReference>
<evidence type="ECO:0000256" key="2">
    <source>
        <dbReference type="ARBA" id="ARBA00023125"/>
    </source>
</evidence>
<dbReference type="PANTHER" id="PTHR30154">
    <property type="entry name" value="LEUCINE-RESPONSIVE REGULATORY PROTEIN"/>
    <property type="match status" value="1"/>
</dbReference>
<dbReference type="Proteomes" id="UP000321933">
    <property type="component" value="Unassembled WGS sequence"/>
</dbReference>
<dbReference type="InterPro" id="IPR019888">
    <property type="entry name" value="Tscrpt_reg_AsnC-like"/>
</dbReference>
<gene>
    <name evidence="7" type="ORF">FVW59_12435</name>
</gene>
<dbReference type="PANTHER" id="PTHR30154:SF0">
    <property type="entry name" value="LEUCINE-RESPONSIVE REGULATORY PROTEIN"/>
    <property type="match status" value="1"/>
</dbReference>
<dbReference type="PRINTS" id="PR00033">
    <property type="entry name" value="HTHASNC"/>
</dbReference>
<keyword evidence="1" id="KW-0805">Transcription regulation</keyword>
<keyword evidence="3" id="KW-0010">Activator</keyword>
<reference evidence="7 8" key="1">
    <citation type="submission" date="2019-08" db="EMBL/GenBank/DDBJ databases">
        <title>Parahaliea maris sp. nov., isolated from the surface seawater.</title>
        <authorList>
            <person name="Liu Y."/>
        </authorList>
    </citation>
    <scope>NUCLEOTIDE SEQUENCE [LARGE SCALE GENOMIC DNA]</scope>
    <source>
        <strain evidence="7 8">S2-26</strain>
    </source>
</reference>
<dbReference type="SUPFAM" id="SSF46785">
    <property type="entry name" value="Winged helix' DNA-binding domain"/>
    <property type="match status" value="1"/>
</dbReference>
<dbReference type="GO" id="GO:0043200">
    <property type="term" value="P:response to amino acid"/>
    <property type="evidence" value="ECO:0007669"/>
    <property type="project" value="TreeGrafter"/>
</dbReference>
<feature type="domain" description="HTH asnC-type" evidence="6">
    <location>
        <begin position="11"/>
        <end position="72"/>
    </location>
</feature>
<dbReference type="AlphaFoldDB" id="A0A5C8ZR87"/>
<evidence type="ECO:0000313" key="7">
    <source>
        <dbReference type="EMBL" id="TXS91013.1"/>
    </source>
</evidence>
<dbReference type="InterPro" id="IPR000485">
    <property type="entry name" value="AsnC-type_HTH_dom"/>
</dbReference>
<dbReference type="Pfam" id="PF13412">
    <property type="entry name" value="HTH_24"/>
    <property type="match status" value="1"/>
</dbReference>
<dbReference type="CDD" id="cd00090">
    <property type="entry name" value="HTH_ARSR"/>
    <property type="match status" value="1"/>
</dbReference>
<keyword evidence="2" id="KW-0238">DNA-binding</keyword>
<organism evidence="7 8">
    <name type="scientific">Parahaliea aestuarii</name>
    <dbReference type="NCBI Taxonomy" id="1852021"/>
    <lineage>
        <taxon>Bacteria</taxon>
        <taxon>Pseudomonadati</taxon>
        <taxon>Pseudomonadota</taxon>
        <taxon>Gammaproteobacteria</taxon>
        <taxon>Cellvibrionales</taxon>
        <taxon>Halieaceae</taxon>
        <taxon>Parahaliea</taxon>
    </lineage>
</organism>
<evidence type="ECO:0000256" key="3">
    <source>
        <dbReference type="ARBA" id="ARBA00023159"/>
    </source>
</evidence>
<evidence type="ECO:0000313" key="8">
    <source>
        <dbReference type="Proteomes" id="UP000321933"/>
    </source>
</evidence>
<dbReference type="Gene3D" id="1.10.10.10">
    <property type="entry name" value="Winged helix-like DNA-binding domain superfamily/Winged helix DNA-binding domain"/>
    <property type="match status" value="1"/>
</dbReference>
<dbReference type="InterPro" id="IPR011991">
    <property type="entry name" value="ArsR-like_HTH"/>
</dbReference>
<dbReference type="GO" id="GO:0006355">
    <property type="term" value="P:regulation of DNA-templated transcription"/>
    <property type="evidence" value="ECO:0007669"/>
    <property type="project" value="UniProtKB-ARBA"/>
</dbReference>
<dbReference type="InterPro" id="IPR036388">
    <property type="entry name" value="WH-like_DNA-bd_sf"/>
</dbReference>